<dbReference type="EMBL" id="JACFYF010000008">
    <property type="protein sequence ID" value="MBA5763386.1"/>
    <property type="molecule type" value="Genomic_DNA"/>
</dbReference>
<dbReference type="Proteomes" id="UP000571701">
    <property type="component" value="Unassembled WGS sequence"/>
</dbReference>
<protein>
    <submittedName>
        <fullName evidence="4">Glycosyltransferase family 2 protein</fullName>
    </submittedName>
</protein>
<dbReference type="SUPFAM" id="SSF53448">
    <property type="entry name" value="Nucleotide-diphospho-sugar transferases"/>
    <property type="match status" value="1"/>
</dbReference>
<dbReference type="GO" id="GO:0016020">
    <property type="term" value="C:membrane"/>
    <property type="evidence" value="ECO:0007669"/>
    <property type="project" value="InterPro"/>
</dbReference>
<evidence type="ECO:0000313" key="5">
    <source>
        <dbReference type="Proteomes" id="UP000571701"/>
    </source>
</evidence>
<proteinExistence type="predicted"/>
<organism evidence="4 5">
    <name type="scientific">Vibrio marinisediminis</name>
    <dbReference type="NCBI Taxonomy" id="2758441"/>
    <lineage>
        <taxon>Bacteria</taxon>
        <taxon>Pseudomonadati</taxon>
        <taxon>Pseudomonadota</taxon>
        <taxon>Gammaproteobacteria</taxon>
        <taxon>Vibrionales</taxon>
        <taxon>Vibrionaceae</taxon>
        <taxon>Vibrio</taxon>
    </lineage>
</organism>
<keyword evidence="2" id="KW-1015">Disulfide bond</keyword>
<accession>A0A7W2IU92</accession>
<evidence type="ECO:0000256" key="1">
    <source>
        <dbReference type="ARBA" id="ARBA00022679"/>
    </source>
</evidence>
<dbReference type="Gene3D" id="3.90.550.10">
    <property type="entry name" value="Spore Coat Polysaccharide Biosynthesis Protein SpsA, Chain A"/>
    <property type="match status" value="1"/>
</dbReference>
<evidence type="ECO:0000313" key="4">
    <source>
        <dbReference type="EMBL" id="MBA5763386.1"/>
    </source>
</evidence>
<keyword evidence="1 4" id="KW-0808">Transferase</keyword>
<dbReference type="Pfam" id="PF09258">
    <property type="entry name" value="Glyco_transf_64"/>
    <property type="match status" value="1"/>
</dbReference>
<dbReference type="InterPro" id="IPR015338">
    <property type="entry name" value="GT64_dom"/>
</dbReference>
<keyword evidence="5" id="KW-1185">Reference proteome</keyword>
<sequence length="288" mass="32940">MLLKKVKSHFSPEHRFKEEILVNHYTSKCLSSSEQLVDPNHEHNVIVSLTTYSHRIDNVYLAIESIGQQTIKANAIVLWLDEDEFTLETLPETLKKQMKRGLDVRFTSNSGSYKKLFPSISHFPDKHIITIDDDILYSYDMIERLLRGHNDAPSAIIGCRAHEIVRDVKTGMPKPYKEWLNEIDSDASLNTFITTGGGTLFPADESRELLNQPDKAMQHCPNADDVWVNYMARLNNLNVIKLSLNTPYRHKFTFLSQSVGAELKQQNVEGGKNDVYLESLRSEYGKTI</sequence>
<dbReference type="InterPro" id="IPR029044">
    <property type="entry name" value="Nucleotide-diphossugar_trans"/>
</dbReference>
<evidence type="ECO:0000259" key="3">
    <source>
        <dbReference type="Pfam" id="PF09258"/>
    </source>
</evidence>
<dbReference type="AlphaFoldDB" id="A0A7W2IU92"/>
<feature type="domain" description="Glycosyl transferase 64" evidence="3">
    <location>
        <begin position="50"/>
        <end position="171"/>
    </location>
</feature>
<dbReference type="GO" id="GO:0016757">
    <property type="term" value="F:glycosyltransferase activity"/>
    <property type="evidence" value="ECO:0007669"/>
    <property type="project" value="InterPro"/>
</dbReference>
<comment type="caution">
    <text evidence="4">The sequence shown here is derived from an EMBL/GenBank/DDBJ whole genome shotgun (WGS) entry which is preliminary data.</text>
</comment>
<name>A0A7W2IU92_9VIBR</name>
<evidence type="ECO:0000256" key="2">
    <source>
        <dbReference type="ARBA" id="ARBA00023157"/>
    </source>
</evidence>
<gene>
    <name evidence="4" type="ORF">H2O73_13565</name>
</gene>
<reference evidence="4 5" key="1">
    <citation type="submission" date="2020-07" db="EMBL/GenBank/DDBJ databases">
        <title>Vibrio marinisediminis sp. nov., isolated from marine sediment.</title>
        <authorList>
            <person name="Ji X."/>
        </authorList>
    </citation>
    <scope>NUCLEOTIDE SEQUENCE [LARGE SCALE GENOMIC DNA]</scope>
    <source>
        <strain evidence="4 5">404</strain>
    </source>
</reference>